<feature type="transmembrane region" description="Helical" evidence="1">
    <location>
        <begin position="24"/>
        <end position="42"/>
    </location>
</feature>
<keyword evidence="1" id="KW-0812">Transmembrane</keyword>
<evidence type="ECO:0008006" key="4">
    <source>
        <dbReference type="Google" id="ProtNLM"/>
    </source>
</evidence>
<keyword evidence="1" id="KW-0472">Membrane</keyword>
<keyword evidence="3" id="KW-1185">Reference proteome</keyword>
<evidence type="ECO:0000313" key="2">
    <source>
        <dbReference type="EMBL" id="GAA1227551.1"/>
    </source>
</evidence>
<organism evidence="2 3">
    <name type="scientific">Kitasatospora nipponensis</name>
    <dbReference type="NCBI Taxonomy" id="258049"/>
    <lineage>
        <taxon>Bacteria</taxon>
        <taxon>Bacillati</taxon>
        <taxon>Actinomycetota</taxon>
        <taxon>Actinomycetes</taxon>
        <taxon>Kitasatosporales</taxon>
        <taxon>Streptomycetaceae</taxon>
        <taxon>Kitasatospora</taxon>
    </lineage>
</organism>
<feature type="transmembrane region" description="Helical" evidence="1">
    <location>
        <begin position="79"/>
        <end position="104"/>
    </location>
</feature>
<protein>
    <recommendedName>
        <fullName evidence="4">DUF1345 domain-containing protein</fullName>
    </recommendedName>
</protein>
<feature type="transmembrane region" description="Helical" evidence="1">
    <location>
        <begin position="207"/>
        <end position="228"/>
    </location>
</feature>
<comment type="caution">
    <text evidence="2">The sequence shown here is derived from an EMBL/GenBank/DDBJ whole genome shotgun (WGS) entry which is preliminary data.</text>
</comment>
<feature type="transmembrane region" description="Helical" evidence="1">
    <location>
        <begin position="49"/>
        <end position="67"/>
    </location>
</feature>
<reference evidence="3" key="1">
    <citation type="journal article" date="2019" name="Int. J. Syst. Evol. Microbiol.">
        <title>The Global Catalogue of Microorganisms (GCM) 10K type strain sequencing project: providing services to taxonomists for standard genome sequencing and annotation.</title>
        <authorList>
            <consortium name="The Broad Institute Genomics Platform"/>
            <consortium name="The Broad Institute Genome Sequencing Center for Infectious Disease"/>
            <person name="Wu L."/>
            <person name="Ma J."/>
        </authorList>
    </citation>
    <scope>NUCLEOTIDE SEQUENCE [LARGE SCALE GENOMIC DNA]</scope>
    <source>
        <strain evidence="3">JCM 13004</strain>
    </source>
</reference>
<keyword evidence="1" id="KW-1133">Transmembrane helix</keyword>
<name>A0ABP4GK07_9ACTN</name>
<gene>
    <name evidence="2" type="ORF">GCM10009665_17560</name>
</gene>
<feature type="transmembrane region" description="Helical" evidence="1">
    <location>
        <begin position="174"/>
        <end position="195"/>
    </location>
</feature>
<accession>A0ABP4GK07</accession>
<feature type="transmembrane region" description="Helical" evidence="1">
    <location>
        <begin position="116"/>
        <end position="140"/>
    </location>
</feature>
<evidence type="ECO:0000313" key="3">
    <source>
        <dbReference type="Proteomes" id="UP001500037"/>
    </source>
</evidence>
<sequence length="232" mass="25173">MASGPNPVDPPPLTPVQAAEQGEHWWPVALAILVVAFLHVGLPAKYRVSPSWVVPVVMLLLLAALIIGDPGRIDRRKPWLRVTTGVTIALMTLANVFAAARLVADILTNNKLFANNAVALLATGGVIWVTNVITFGLWFWDLDRGGAAARAHRPYANPALVFPEMQYTEYAPAAWVPIFVDYLVLAFWTATAFSPTDISAIKRWAKLMMITESVASLGLGALVIARAINILQ</sequence>
<dbReference type="Proteomes" id="UP001500037">
    <property type="component" value="Unassembled WGS sequence"/>
</dbReference>
<dbReference type="EMBL" id="BAAALF010000020">
    <property type="protein sequence ID" value="GAA1227551.1"/>
    <property type="molecule type" value="Genomic_DNA"/>
</dbReference>
<proteinExistence type="predicted"/>
<evidence type="ECO:0000256" key="1">
    <source>
        <dbReference type="SAM" id="Phobius"/>
    </source>
</evidence>